<evidence type="ECO:0000313" key="3">
    <source>
        <dbReference type="EMBL" id="NBI05392.1"/>
    </source>
</evidence>
<comment type="caution">
    <text evidence="3">The sequence shown here is derived from an EMBL/GenBank/DDBJ whole genome shotgun (WGS) entry which is preliminary data.</text>
</comment>
<proteinExistence type="predicted"/>
<dbReference type="RefSeq" id="WP_160195902.1">
    <property type="nucleotide sequence ID" value="NZ_QXXA01000001.1"/>
</dbReference>
<organism evidence="3 4">
    <name type="scientific">Senegalia massiliensis</name>
    <dbReference type="NCBI Taxonomy" id="1720316"/>
    <lineage>
        <taxon>Bacteria</taxon>
        <taxon>Bacillati</taxon>
        <taxon>Bacillota</taxon>
        <taxon>Clostridia</taxon>
        <taxon>Eubacteriales</taxon>
        <taxon>Clostridiaceae</taxon>
        <taxon>Senegalia</taxon>
    </lineage>
</organism>
<dbReference type="InterPro" id="IPR029068">
    <property type="entry name" value="Glyas_Bleomycin-R_OHBP_Dase"/>
</dbReference>
<dbReference type="Gene3D" id="3.10.180.10">
    <property type="entry name" value="2,3-Dihydroxybiphenyl 1,2-Dioxygenase, domain 1"/>
    <property type="match status" value="2"/>
</dbReference>
<keyword evidence="4" id="KW-1185">Reference proteome</keyword>
<dbReference type="InterPro" id="IPR018146">
    <property type="entry name" value="Glyoxalase_1_CS"/>
</dbReference>
<reference evidence="3 4" key="1">
    <citation type="submission" date="2018-08" db="EMBL/GenBank/DDBJ databases">
        <title>Murine metabolic-syndrome-specific gut microbial biobank.</title>
        <authorList>
            <person name="Liu C."/>
        </authorList>
    </citation>
    <scope>NUCLEOTIDE SEQUENCE [LARGE SCALE GENOMIC DNA]</scope>
    <source>
        <strain evidence="3 4">583</strain>
    </source>
</reference>
<dbReference type="SUPFAM" id="SSF54593">
    <property type="entry name" value="Glyoxalase/Bleomycin resistance protein/Dihydroxybiphenyl dioxygenase"/>
    <property type="match status" value="2"/>
</dbReference>
<dbReference type="Proteomes" id="UP000467132">
    <property type="component" value="Unassembled WGS sequence"/>
</dbReference>
<dbReference type="CDD" id="cd16359">
    <property type="entry name" value="VOC_BsCatE_like_C"/>
    <property type="match status" value="1"/>
</dbReference>
<dbReference type="PANTHER" id="PTHR43279">
    <property type="entry name" value="CATECHOL-2,3-DIOXYGENASE"/>
    <property type="match status" value="1"/>
</dbReference>
<gene>
    <name evidence="3" type="ORF">D3Z33_00800</name>
</gene>
<evidence type="ECO:0000259" key="2">
    <source>
        <dbReference type="PROSITE" id="PS51819"/>
    </source>
</evidence>
<dbReference type="AlphaFoldDB" id="A0A845QW46"/>
<dbReference type="InterPro" id="IPR004360">
    <property type="entry name" value="Glyas_Fos-R_dOase_dom"/>
</dbReference>
<sequence length="284" mass="32659">MKKFHNKSNIYVTQIELKVEDLKRSLDFYKNIMGFKVLEEKENSLILTIDGLTPVITLKQPKDVIKKIPKRTGLYHFAILLPNRLQLGSFLKNIKEKKYPILGGANHEVSEAIYLQDPDDNGIEIYSDIDSSKWIWEDKKVQMSNSLLDYEDLLSQSENSRWNGMPEDAIIGHIHLHVDNLEKAKDFYVNGLGFDVVMEMGKSALFLSSGGYHHHIGLNIWNGIDVGPLPQNSVGMEYYTIKLPNEDMMKETINRLKKLNYKVIEKDKKVYTKDTSGNLIKLEV</sequence>
<dbReference type="EMBL" id="QXXA01000001">
    <property type="protein sequence ID" value="NBI05392.1"/>
    <property type="molecule type" value="Genomic_DNA"/>
</dbReference>
<dbReference type="OrthoDB" id="9792626at2"/>
<keyword evidence="1" id="KW-0479">Metal-binding</keyword>
<name>A0A845QW46_9CLOT</name>
<dbReference type="GO" id="GO:0004462">
    <property type="term" value="F:lactoylglutathione lyase activity"/>
    <property type="evidence" value="ECO:0007669"/>
    <property type="project" value="InterPro"/>
</dbReference>
<dbReference type="PROSITE" id="PS51819">
    <property type="entry name" value="VOC"/>
    <property type="match status" value="2"/>
</dbReference>
<feature type="domain" description="VOC" evidence="2">
    <location>
        <begin position="170"/>
        <end position="284"/>
    </location>
</feature>
<feature type="domain" description="VOC" evidence="2">
    <location>
        <begin position="11"/>
        <end position="128"/>
    </location>
</feature>
<dbReference type="GO" id="GO:0046872">
    <property type="term" value="F:metal ion binding"/>
    <property type="evidence" value="ECO:0007669"/>
    <property type="project" value="UniProtKB-KW"/>
</dbReference>
<evidence type="ECO:0000313" key="4">
    <source>
        <dbReference type="Proteomes" id="UP000467132"/>
    </source>
</evidence>
<accession>A0A845QW46</accession>
<dbReference type="PROSITE" id="PS00934">
    <property type="entry name" value="GLYOXALASE_I_1"/>
    <property type="match status" value="2"/>
</dbReference>
<evidence type="ECO:0000256" key="1">
    <source>
        <dbReference type="ARBA" id="ARBA00022723"/>
    </source>
</evidence>
<dbReference type="PANTHER" id="PTHR43279:SF1">
    <property type="entry name" value="CATECHOL-2,3-DIOXYGENASE"/>
    <property type="match status" value="1"/>
</dbReference>
<dbReference type="Pfam" id="PF00903">
    <property type="entry name" value="Glyoxalase"/>
    <property type="match status" value="2"/>
</dbReference>
<dbReference type="InterPro" id="IPR037523">
    <property type="entry name" value="VOC_core"/>
</dbReference>
<protein>
    <submittedName>
        <fullName evidence="3">VOC family protein</fullName>
    </submittedName>
</protein>